<feature type="region of interest" description="Disordered" evidence="1">
    <location>
        <begin position="183"/>
        <end position="203"/>
    </location>
</feature>
<dbReference type="InterPro" id="IPR032675">
    <property type="entry name" value="LRR_dom_sf"/>
</dbReference>
<dbReference type="Pfam" id="PF00560">
    <property type="entry name" value="LRR_1"/>
    <property type="match status" value="3"/>
</dbReference>
<feature type="compositionally biased region" description="Basic residues" evidence="1">
    <location>
        <begin position="183"/>
        <end position="194"/>
    </location>
</feature>
<accession>A0A9D5A038</accession>
<dbReference type="PANTHER" id="PTHR48065">
    <property type="entry name" value="OS10G0469600 PROTEIN"/>
    <property type="match status" value="1"/>
</dbReference>
<dbReference type="Gene3D" id="3.80.10.10">
    <property type="entry name" value="Ribonuclease Inhibitor"/>
    <property type="match status" value="1"/>
</dbReference>
<dbReference type="PANTHER" id="PTHR48065:SF11">
    <property type="entry name" value="OS11G0213300 PROTEIN"/>
    <property type="match status" value="1"/>
</dbReference>
<evidence type="ECO:0000313" key="3">
    <source>
        <dbReference type="Proteomes" id="UP001058974"/>
    </source>
</evidence>
<dbReference type="EMBL" id="JAMSHJ010000007">
    <property type="protein sequence ID" value="KAI5388385.1"/>
    <property type="molecule type" value="Genomic_DNA"/>
</dbReference>
<comment type="caution">
    <text evidence="2">The sequence shown here is derived from an EMBL/GenBank/DDBJ whole genome shotgun (WGS) entry which is preliminary data.</text>
</comment>
<evidence type="ECO:0000256" key="1">
    <source>
        <dbReference type="SAM" id="MobiDB-lite"/>
    </source>
</evidence>
<sequence length="203" mass="23142">MLDVGSNGFSGPIPYWLRQQLQVLSLRKNRFSRSLPKSLCYLTNIQLLDLSENNLSGRIPKCIKNFSAMSQDVSSAITTESVLYYTVTYRENFEGFDIIALLMWKGAEQQFKNNKLILRSIDLSSNQLIGDIPEEIQNLIELNEDRVATVQFNKSGNLLACHVAGKMVEIFHVLYDAEAKRKAKRRVNRKKEKKHGKEATEAS</sequence>
<dbReference type="Gramene" id="Psat07G0418000-T1">
    <property type="protein sequence ID" value="KAI5388385.1"/>
    <property type="gene ID" value="KIW84_074180"/>
</dbReference>
<dbReference type="InterPro" id="IPR001611">
    <property type="entry name" value="Leu-rich_rpt"/>
</dbReference>
<gene>
    <name evidence="2" type="ORF">KIW84_074180</name>
</gene>
<dbReference type="AlphaFoldDB" id="A0A9D5A038"/>
<organism evidence="2 3">
    <name type="scientific">Pisum sativum</name>
    <name type="common">Garden pea</name>
    <name type="synonym">Lathyrus oleraceus</name>
    <dbReference type="NCBI Taxonomy" id="3888"/>
    <lineage>
        <taxon>Eukaryota</taxon>
        <taxon>Viridiplantae</taxon>
        <taxon>Streptophyta</taxon>
        <taxon>Embryophyta</taxon>
        <taxon>Tracheophyta</taxon>
        <taxon>Spermatophyta</taxon>
        <taxon>Magnoliopsida</taxon>
        <taxon>eudicotyledons</taxon>
        <taxon>Gunneridae</taxon>
        <taxon>Pentapetalae</taxon>
        <taxon>rosids</taxon>
        <taxon>fabids</taxon>
        <taxon>Fabales</taxon>
        <taxon>Fabaceae</taxon>
        <taxon>Papilionoideae</taxon>
        <taxon>50 kb inversion clade</taxon>
        <taxon>NPAAA clade</taxon>
        <taxon>Hologalegina</taxon>
        <taxon>IRL clade</taxon>
        <taxon>Fabeae</taxon>
        <taxon>Lathyrus</taxon>
    </lineage>
</organism>
<dbReference type="Proteomes" id="UP001058974">
    <property type="component" value="Chromosome 7"/>
</dbReference>
<keyword evidence="3" id="KW-1185">Reference proteome</keyword>
<protein>
    <submittedName>
        <fullName evidence="2">Uncharacterized protein</fullName>
    </submittedName>
</protein>
<proteinExistence type="predicted"/>
<name>A0A9D5A038_PEA</name>
<evidence type="ECO:0000313" key="2">
    <source>
        <dbReference type="EMBL" id="KAI5388385.1"/>
    </source>
</evidence>
<dbReference type="SUPFAM" id="SSF52058">
    <property type="entry name" value="L domain-like"/>
    <property type="match status" value="1"/>
</dbReference>
<reference evidence="2 3" key="1">
    <citation type="journal article" date="2022" name="Nat. Genet.">
        <title>Improved pea reference genome and pan-genome highlight genomic features and evolutionary characteristics.</title>
        <authorList>
            <person name="Yang T."/>
            <person name="Liu R."/>
            <person name="Luo Y."/>
            <person name="Hu S."/>
            <person name="Wang D."/>
            <person name="Wang C."/>
            <person name="Pandey M.K."/>
            <person name="Ge S."/>
            <person name="Xu Q."/>
            <person name="Li N."/>
            <person name="Li G."/>
            <person name="Huang Y."/>
            <person name="Saxena R.K."/>
            <person name="Ji Y."/>
            <person name="Li M."/>
            <person name="Yan X."/>
            <person name="He Y."/>
            <person name="Liu Y."/>
            <person name="Wang X."/>
            <person name="Xiang C."/>
            <person name="Varshney R.K."/>
            <person name="Ding H."/>
            <person name="Gao S."/>
            <person name="Zong X."/>
        </authorList>
    </citation>
    <scope>NUCLEOTIDE SEQUENCE [LARGE SCALE GENOMIC DNA]</scope>
    <source>
        <strain evidence="2 3">cv. Zhongwan 6</strain>
    </source>
</reference>